<protein>
    <submittedName>
        <fullName evidence="2">Uncharacterized protein</fullName>
    </submittedName>
</protein>
<accession>A0A2A4CPL9</accession>
<dbReference type="RefSeq" id="WP_096434057.1">
    <property type="nucleotide sequence ID" value="NZ_NTJD01000008.1"/>
</dbReference>
<feature type="transmembrane region" description="Helical" evidence="1">
    <location>
        <begin position="36"/>
        <end position="56"/>
    </location>
</feature>
<name>A0A2A4CPL9_9RHOB</name>
<keyword evidence="1" id="KW-0472">Membrane</keyword>
<sequence>MIRPELAARLRLWQESAAAAAVLALGVWIASLGGWLLQPVGALIGALGAGWLVIALRRLRFARPVADPGVVELDEGQIGYFGAGQGLGGYVALEDLSEIRLLTLRGRKHWRLKGKDGSAVLIPVAAHGAAVLYDAFSSLPGIDMGALAAALDRDLPAQSLWKRAAPGAVDRA</sequence>
<evidence type="ECO:0000313" key="2">
    <source>
        <dbReference type="EMBL" id="PCD76069.1"/>
    </source>
</evidence>
<feature type="transmembrane region" description="Helical" evidence="1">
    <location>
        <begin position="12"/>
        <end position="30"/>
    </location>
</feature>
<reference evidence="2 3" key="1">
    <citation type="submission" date="2017-09" db="EMBL/GenBank/DDBJ databases">
        <title>A multilocus sequence analysis scheme for characterization of bacteria in the genus Thioclava.</title>
        <authorList>
            <person name="Liu Y."/>
            <person name="Shao Z."/>
        </authorList>
    </citation>
    <scope>NUCLEOTIDE SEQUENCE [LARGE SCALE GENOMIC DNA]</scope>
    <source>
        <strain evidence="2 3">CAU 1312</strain>
    </source>
</reference>
<organism evidence="2 3">
    <name type="scientific">Pseudothioclava arenosa</name>
    <dbReference type="NCBI Taxonomy" id="1795308"/>
    <lineage>
        <taxon>Bacteria</taxon>
        <taxon>Pseudomonadati</taxon>
        <taxon>Pseudomonadota</taxon>
        <taxon>Alphaproteobacteria</taxon>
        <taxon>Rhodobacterales</taxon>
        <taxon>Paracoccaceae</taxon>
        <taxon>Pseudothioclava</taxon>
    </lineage>
</organism>
<dbReference type="EMBL" id="NTJD01000008">
    <property type="protein sequence ID" value="PCD76069.1"/>
    <property type="molecule type" value="Genomic_DNA"/>
</dbReference>
<dbReference type="Proteomes" id="UP000243507">
    <property type="component" value="Unassembled WGS sequence"/>
</dbReference>
<keyword evidence="1" id="KW-0812">Transmembrane</keyword>
<comment type="caution">
    <text evidence="2">The sequence shown here is derived from an EMBL/GenBank/DDBJ whole genome shotgun (WGS) entry which is preliminary data.</text>
</comment>
<gene>
    <name evidence="2" type="ORF">CLN94_11315</name>
</gene>
<evidence type="ECO:0000256" key="1">
    <source>
        <dbReference type="SAM" id="Phobius"/>
    </source>
</evidence>
<evidence type="ECO:0000313" key="3">
    <source>
        <dbReference type="Proteomes" id="UP000243507"/>
    </source>
</evidence>
<dbReference type="OrthoDB" id="7851333at2"/>
<dbReference type="AlphaFoldDB" id="A0A2A4CPL9"/>
<keyword evidence="3" id="KW-1185">Reference proteome</keyword>
<keyword evidence="1" id="KW-1133">Transmembrane helix</keyword>
<proteinExistence type="predicted"/>